<dbReference type="SUPFAM" id="SSF56112">
    <property type="entry name" value="Protein kinase-like (PK-like)"/>
    <property type="match status" value="1"/>
</dbReference>
<dbReference type="PROSITE" id="PS50011">
    <property type="entry name" value="PROTEIN_KINASE_DOM"/>
    <property type="match status" value="1"/>
</dbReference>
<dbReference type="AlphaFoldDB" id="A0A8H3LAK3"/>
<dbReference type="InterPro" id="IPR001245">
    <property type="entry name" value="Ser-Thr/Tyr_kinase_cat_dom"/>
</dbReference>
<dbReference type="InterPro" id="IPR051681">
    <property type="entry name" value="Ser/Thr_Kinases-Pseudokinases"/>
</dbReference>
<sequence>MQLKIIYGDKVFEWIPYNQFDQIYKTGNNSLITIYSAIWIDGPLTYDWKDKENTRDPNKEVALKFLHGLNDSQNPGEFVINEAKKYSTEGDGFIVLYGISQNPNTNDYILVFNWTSGNEEIDDFIQKRQLEIIMFEWISYNQFEQVKKTGNNSLITVYSATWRDGPLTYDWEDGIYTRDPNKEAKKYSSKNNALTALCGISQKIETNDYILVLNRNSRDETIDDFVQEMQLKIGDYNDAVYEWITYDQFIKIRNIGKGNFIAVYSAVWEIGVALLCYNDSRKFLDKVKESGNSLKIYGMSQSPDKKNYILVLQNEFCTEYGETYCKNCGKKYTHINYKWCKQCAITTNFFKSKNEKIDNLVQEMRSKINTRLNIVFEWIPYNQFNYISKEIGKGGFATVYSAIWKDGPLKYDVDKETYIRISNKKIALKCLDNSQNLIDKFLNEVKEYSIKKMDDILNVYGISQNPVTKDFIIVLEFAEGGSYNNWINKNYKNFDWKNKIQILLSIIEGLKGIHKNQKVHHDLHPGNILFLTKNLNDLNKKSLFISDMGLCEDVNNTNVVKIYGVLPYMPPEVLRNKAYTKKADIYSFGMIMYFTATGRHPFDNRAHNEFLVLDICDGIRPEINEKETPKCYIDLMKKCWDSNPDNRPSAIEIYDKVKSFQDFYNSYKKSEPEAIEIKNQFKEAENYRKSHHSLKKSKQHPQAIYTSRLLNPYTKDLTIYDNSECLDCGIITVRTDQS</sequence>
<keyword evidence="4" id="KW-0418">Kinase</keyword>
<dbReference type="GO" id="GO:0005524">
    <property type="term" value="F:ATP binding"/>
    <property type="evidence" value="ECO:0007669"/>
    <property type="project" value="UniProtKB-KW"/>
</dbReference>
<dbReference type="Gene3D" id="1.10.510.10">
    <property type="entry name" value="Transferase(Phosphotransferase) domain 1"/>
    <property type="match status" value="1"/>
</dbReference>
<feature type="domain" description="Protein kinase" evidence="3">
    <location>
        <begin position="385"/>
        <end position="664"/>
    </location>
</feature>
<dbReference type="GO" id="GO:0004674">
    <property type="term" value="F:protein serine/threonine kinase activity"/>
    <property type="evidence" value="ECO:0007669"/>
    <property type="project" value="TreeGrafter"/>
</dbReference>
<evidence type="ECO:0000256" key="2">
    <source>
        <dbReference type="ARBA" id="ARBA00022840"/>
    </source>
</evidence>
<evidence type="ECO:0000313" key="5">
    <source>
        <dbReference type="Proteomes" id="UP000615446"/>
    </source>
</evidence>
<dbReference type="Proteomes" id="UP000615446">
    <property type="component" value="Unassembled WGS sequence"/>
</dbReference>
<dbReference type="Pfam" id="PF07714">
    <property type="entry name" value="PK_Tyr_Ser-Thr"/>
    <property type="match status" value="1"/>
</dbReference>
<dbReference type="InterPro" id="IPR011009">
    <property type="entry name" value="Kinase-like_dom_sf"/>
</dbReference>
<reference evidence="4" key="1">
    <citation type="submission" date="2019-10" db="EMBL/GenBank/DDBJ databases">
        <title>Conservation and host-specific expression of non-tandemly repeated heterogenous ribosome RNA gene in arbuscular mycorrhizal fungi.</title>
        <authorList>
            <person name="Maeda T."/>
            <person name="Kobayashi Y."/>
            <person name="Nakagawa T."/>
            <person name="Ezawa T."/>
            <person name="Yamaguchi K."/>
            <person name="Bino T."/>
            <person name="Nishimoto Y."/>
            <person name="Shigenobu S."/>
            <person name="Kawaguchi M."/>
        </authorList>
    </citation>
    <scope>NUCLEOTIDE SEQUENCE</scope>
    <source>
        <strain evidence="4">HR1</strain>
    </source>
</reference>
<evidence type="ECO:0000259" key="3">
    <source>
        <dbReference type="PROSITE" id="PS50011"/>
    </source>
</evidence>
<dbReference type="InterPro" id="IPR000719">
    <property type="entry name" value="Prot_kinase_dom"/>
</dbReference>
<name>A0A8H3LAK3_9GLOM</name>
<dbReference type="PANTHER" id="PTHR44329">
    <property type="entry name" value="SERINE/THREONINE-PROTEIN KINASE TNNI3K-RELATED"/>
    <property type="match status" value="1"/>
</dbReference>
<dbReference type="PANTHER" id="PTHR44329:SF298">
    <property type="entry name" value="MIXED LINEAGE KINASE DOMAIN-LIKE PROTEIN"/>
    <property type="match status" value="1"/>
</dbReference>
<proteinExistence type="predicted"/>
<keyword evidence="1" id="KW-0547">Nucleotide-binding</keyword>
<keyword evidence="4" id="KW-0808">Transferase</keyword>
<gene>
    <name evidence="4" type="ORF">RCL2_001040600</name>
</gene>
<evidence type="ECO:0000313" key="4">
    <source>
        <dbReference type="EMBL" id="GES83246.1"/>
    </source>
</evidence>
<comment type="caution">
    <text evidence="4">The sequence shown here is derived from an EMBL/GenBank/DDBJ whole genome shotgun (WGS) entry which is preliminary data.</text>
</comment>
<evidence type="ECO:0000256" key="1">
    <source>
        <dbReference type="ARBA" id="ARBA00022741"/>
    </source>
</evidence>
<dbReference type="OrthoDB" id="2421573at2759"/>
<dbReference type="EMBL" id="BLAL01000068">
    <property type="protein sequence ID" value="GES83246.1"/>
    <property type="molecule type" value="Genomic_DNA"/>
</dbReference>
<accession>A0A8H3LAK3</accession>
<keyword evidence="2" id="KW-0067">ATP-binding</keyword>
<protein>
    <submittedName>
        <fullName evidence="4">Kinase-like domain-containing protein</fullName>
    </submittedName>
</protein>
<organism evidence="4 5">
    <name type="scientific">Rhizophagus clarus</name>
    <dbReference type="NCBI Taxonomy" id="94130"/>
    <lineage>
        <taxon>Eukaryota</taxon>
        <taxon>Fungi</taxon>
        <taxon>Fungi incertae sedis</taxon>
        <taxon>Mucoromycota</taxon>
        <taxon>Glomeromycotina</taxon>
        <taxon>Glomeromycetes</taxon>
        <taxon>Glomerales</taxon>
        <taxon>Glomeraceae</taxon>
        <taxon>Rhizophagus</taxon>
    </lineage>
</organism>